<dbReference type="RefSeq" id="WP_030285003.1">
    <property type="nucleotide sequence ID" value="NZ_BMUB01000011.1"/>
</dbReference>
<evidence type="ECO:0000313" key="4">
    <source>
        <dbReference type="Proteomes" id="UP000037395"/>
    </source>
</evidence>
<dbReference type="Proteomes" id="UP000610124">
    <property type="component" value="Unassembled WGS sequence"/>
</dbReference>
<dbReference type="GeneID" id="97487643"/>
<sequence length="75" mass="7705">MHTAPARTGKGSRSQALADGSKVEIQQLGDQHHVAKLVHDGQILGTVEANGQNDGLDANGVHIVFGAGGEISAHE</sequence>
<dbReference type="Proteomes" id="UP000037395">
    <property type="component" value="Unassembled WGS sequence"/>
</dbReference>
<evidence type="ECO:0000256" key="1">
    <source>
        <dbReference type="SAM" id="MobiDB-lite"/>
    </source>
</evidence>
<comment type="caution">
    <text evidence="3">The sequence shown here is derived from an EMBL/GenBank/DDBJ whole genome shotgun (WGS) entry which is preliminary data.</text>
</comment>
<dbReference type="EMBL" id="JPRF03000001">
    <property type="protein sequence ID" value="OEV39266.1"/>
    <property type="molecule type" value="Genomic_DNA"/>
</dbReference>
<keyword evidence="4" id="KW-1185">Reference proteome</keyword>
<accession>A0A1E7NEY1</accession>
<evidence type="ECO:0000313" key="2">
    <source>
        <dbReference type="EMBL" id="GGU88325.1"/>
    </source>
</evidence>
<reference evidence="3" key="4">
    <citation type="submission" date="2016-08" db="EMBL/GenBank/DDBJ databases">
        <title>Sequencing, Assembly and Comparative Genomics of S. aureofaciens ATCC 10762.</title>
        <authorList>
            <person name="Gradnigo J.S."/>
            <person name="Johnson N."/>
            <person name="Somerville G.A."/>
        </authorList>
    </citation>
    <scope>NUCLEOTIDE SEQUENCE [LARGE SCALE GENOMIC DNA]</scope>
    <source>
        <strain evidence="3">ATCC 10762</strain>
    </source>
</reference>
<proteinExistence type="predicted"/>
<evidence type="ECO:0000313" key="3">
    <source>
        <dbReference type="EMBL" id="OEV39266.1"/>
    </source>
</evidence>
<dbReference type="OrthoDB" id="4220845at2"/>
<dbReference type="KEGG" id="kau:B6264_29540"/>
<name>A0A1E7NEY1_KITAU</name>
<protein>
    <submittedName>
        <fullName evidence="3">Uncharacterized protein</fullName>
    </submittedName>
</protein>
<dbReference type="EMBL" id="BMUB01000011">
    <property type="protein sequence ID" value="GGU88325.1"/>
    <property type="molecule type" value="Genomic_DNA"/>
</dbReference>
<reference evidence="4" key="3">
    <citation type="submission" date="2016-08" db="EMBL/GenBank/DDBJ databases">
        <title>Sequencing, assembly and comparative genomics of S. aureofaciens ATCC 10762.</title>
        <authorList>
            <person name="Gradnigo J.S."/>
            <person name="Johnson N."/>
            <person name="Somerville G.A."/>
        </authorList>
    </citation>
    <scope>NUCLEOTIDE SEQUENCE [LARGE SCALE GENOMIC DNA]</scope>
    <source>
        <strain evidence="4">ATCC 10762 / DSM 40127 / CCM 3239 / JCM 4008 / LMG 5968 / NBRC 12843 / NCIMB 8234 / A-377</strain>
    </source>
</reference>
<dbReference type="AlphaFoldDB" id="A0A1E7NEY1"/>
<reference evidence="2" key="5">
    <citation type="submission" date="2020-09" db="EMBL/GenBank/DDBJ databases">
        <authorList>
            <person name="Sun Q."/>
            <person name="Ohkuma M."/>
        </authorList>
    </citation>
    <scope>NUCLEOTIDE SEQUENCE</scope>
    <source>
        <strain evidence="2">JCM 4434</strain>
    </source>
</reference>
<reference evidence="3 4" key="2">
    <citation type="submission" date="2014-07" db="EMBL/GenBank/DDBJ databases">
        <authorList>
            <person name="Zhang J.E."/>
            <person name="Yang H."/>
            <person name="Guo J."/>
            <person name="Deng Z."/>
            <person name="Luo H."/>
            <person name="Luo M."/>
            <person name="Zhao B."/>
        </authorList>
    </citation>
    <scope>NUCLEOTIDE SEQUENCE [LARGE SCALE GENOMIC DNA]</scope>
    <source>
        <strain evidence="3">ATCC 10762</strain>
        <strain evidence="4">ATCC 10762 / DSM 40127 / CCM 3239 / JCM 4008 / LMG 5968 / NBRC 12843 / NCIMB 8234 / A-377</strain>
    </source>
</reference>
<organism evidence="3 4">
    <name type="scientific">Kitasatospora aureofaciens</name>
    <name type="common">Streptomyces aureofaciens</name>
    <dbReference type="NCBI Taxonomy" id="1894"/>
    <lineage>
        <taxon>Bacteria</taxon>
        <taxon>Bacillati</taxon>
        <taxon>Actinomycetota</taxon>
        <taxon>Actinomycetes</taxon>
        <taxon>Kitasatosporales</taxon>
        <taxon>Streptomycetaceae</taxon>
        <taxon>Kitasatospora</taxon>
    </lineage>
</organism>
<feature type="region of interest" description="Disordered" evidence="1">
    <location>
        <begin position="1"/>
        <end position="21"/>
    </location>
</feature>
<gene>
    <name evidence="2" type="ORF">GCM10010502_46270</name>
    <name evidence="3" type="ORF">HS99_0000675</name>
</gene>
<reference evidence="2" key="1">
    <citation type="journal article" date="2014" name="Int. J. Syst. Evol. Microbiol.">
        <title>Complete genome sequence of Corynebacterium casei LMG S-19264T (=DSM 44701T), isolated from a smear-ripened cheese.</title>
        <authorList>
            <consortium name="US DOE Joint Genome Institute (JGI-PGF)"/>
            <person name="Walter F."/>
            <person name="Albersmeier A."/>
            <person name="Kalinowski J."/>
            <person name="Ruckert C."/>
        </authorList>
    </citation>
    <scope>NUCLEOTIDE SEQUENCE</scope>
    <source>
        <strain evidence="2">JCM 4434</strain>
    </source>
</reference>
<accession>A0A8H9LT22</accession>